<dbReference type="Proteomes" id="UP000037460">
    <property type="component" value="Unassembled WGS sequence"/>
</dbReference>
<reference evidence="5" key="1">
    <citation type="journal article" date="2015" name="PLoS Genet.">
        <title>Genome Sequence and Transcriptome Analyses of Chrysochromulina tobin: Metabolic Tools for Enhanced Algal Fitness in the Prominent Order Prymnesiales (Haptophyceae).</title>
        <authorList>
            <person name="Hovde B.T."/>
            <person name="Deodato C.R."/>
            <person name="Hunsperger H.M."/>
            <person name="Ryken S.A."/>
            <person name="Yost W."/>
            <person name="Jha R.K."/>
            <person name="Patterson J."/>
            <person name="Monnat R.J. Jr."/>
            <person name="Barlow S.B."/>
            <person name="Starkenburg S.R."/>
            <person name="Cattolico R.A."/>
        </authorList>
    </citation>
    <scope>NUCLEOTIDE SEQUENCE</scope>
    <source>
        <strain evidence="5">CCMP291</strain>
    </source>
</reference>
<evidence type="ECO:0000313" key="4">
    <source>
        <dbReference type="EMBL" id="KOO27593.1"/>
    </source>
</evidence>
<dbReference type="InterPro" id="IPR000742">
    <property type="entry name" value="EGF"/>
</dbReference>
<comment type="similarity">
    <text evidence="1">Belongs to the glycosyltransferase 47 family.</text>
</comment>
<dbReference type="Gene3D" id="2.10.25.10">
    <property type="entry name" value="Laminin"/>
    <property type="match status" value="1"/>
</dbReference>
<evidence type="ECO:0000259" key="2">
    <source>
        <dbReference type="PROSITE" id="PS00022"/>
    </source>
</evidence>
<protein>
    <submittedName>
        <fullName evidence="4">Exostosin-like glycosyltransferase</fullName>
    </submittedName>
</protein>
<sequence length="498" mass="55657">MPLGERKEGSVERFPLSGPRPRDALIAPAPACVCHAGYSGAGCEIVDMGFCFNSCSGHGACVARFCLCERGWRGLDCSLAQPPSAAAQSDAPARKYAPMYVYPLPTDYSLEAVYQRDQLRSGQYYANLKFAAQLHSRRDSIVADPEEAALFFVPVMVMQMAGNLWHPYQFLRETQRKLQHEYPFWNRSAGADHVFFLTTDRSGCWKPWALQHSIIIGYLGFRASEGYFGFEERLMWPRKGPNRHNNAYSLKTGNEALELDCYVPGKDVVVPVDASLGAAEEAKLPRPGTEASFRCLTTYKVLLFMGGSMSNMGRVEYSQGVRQAIQQLHRNETQFVLGGKFTLGDLRASRFCLAPSGWGWGWRLSLAIVTQCVPVIIQPNVTQPFEDLLEGTPYAYSTFALMLTKADIPRLPAILRAVPQSKLCEMQRQLARVHRAFLWQRPHGPEHANAYDLTQILLCRRAKALAAKFANAQVHQHAYLARHPVQCADSLEAAGIRF</sequence>
<evidence type="ECO:0000256" key="1">
    <source>
        <dbReference type="ARBA" id="ARBA00010271"/>
    </source>
</evidence>
<dbReference type="OrthoDB" id="1924787at2759"/>
<dbReference type="InterPro" id="IPR004263">
    <property type="entry name" value="Exostosin"/>
</dbReference>
<dbReference type="Pfam" id="PF23106">
    <property type="entry name" value="EGF_Teneurin"/>
    <property type="match status" value="1"/>
</dbReference>
<organism evidence="4 5">
    <name type="scientific">Chrysochromulina tobinii</name>
    <dbReference type="NCBI Taxonomy" id="1460289"/>
    <lineage>
        <taxon>Eukaryota</taxon>
        <taxon>Haptista</taxon>
        <taxon>Haptophyta</taxon>
        <taxon>Prymnesiophyceae</taxon>
        <taxon>Prymnesiales</taxon>
        <taxon>Chrysochromulinaceae</taxon>
        <taxon>Chrysochromulina</taxon>
    </lineage>
</organism>
<dbReference type="AlphaFoldDB" id="A0A0M0JMX2"/>
<evidence type="ECO:0000259" key="3">
    <source>
        <dbReference type="PROSITE" id="PS01186"/>
    </source>
</evidence>
<feature type="domain" description="EGF-like" evidence="2 3">
    <location>
        <begin position="66"/>
        <end position="77"/>
    </location>
</feature>
<comment type="caution">
    <text evidence="4">The sequence shown here is derived from an EMBL/GenBank/DDBJ whole genome shotgun (WGS) entry which is preliminary data.</text>
</comment>
<accession>A0A0M0JMX2</accession>
<dbReference type="PANTHER" id="PTHR11062">
    <property type="entry name" value="EXOSTOSIN HEPARAN SULFATE GLYCOSYLTRANSFERASE -RELATED"/>
    <property type="match status" value="1"/>
</dbReference>
<dbReference type="PANTHER" id="PTHR11062:SF281">
    <property type="entry name" value="EXOSTOSIN-LIKE 2"/>
    <property type="match status" value="1"/>
</dbReference>
<keyword evidence="5" id="KW-1185">Reference proteome</keyword>
<proteinExistence type="inferred from homology"/>
<gene>
    <name evidence="4" type="ORF">Ctob_002610</name>
</gene>
<evidence type="ECO:0000313" key="5">
    <source>
        <dbReference type="Proteomes" id="UP000037460"/>
    </source>
</evidence>
<name>A0A0M0JMX2_9EUKA</name>
<dbReference type="PROSITE" id="PS01186">
    <property type="entry name" value="EGF_2"/>
    <property type="match status" value="1"/>
</dbReference>
<dbReference type="Pfam" id="PF03016">
    <property type="entry name" value="Exostosin_GT47"/>
    <property type="match status" value="1"/>
</dbReference>
<keyword evidence="4" id="KW-0808">Transferase</keyword>
<dbReference type="EMBL" id="JWZX01002696">
    <property type="protein sequence ID" value="KOO27593.1"/>
    <property type="molecule type" value="Genomic_DNA"/>
</dbReference>
<dbReference type="InterPro" id="IPR040911">
    <property type="entry name" value="Exostosin_GT47"/>
</dbReference>
<dbReference type="PROSITE" id="PS00022">
    <property type="entry name" value="EGF_1"/>
    <property type="match status" value="1"/>
</dbReference>
<dbReference type="GO" id="GO:0016757">
    <property type="term" value="F:glycosyltransferase activity"/>
    <property type="evidence" value="ECO:0007669"/>
    <property type="project" value="InterPro"/>
</dbReference>